<dbReference type="WBParaSite" id="GPUH_0001715001-mRNA-1">
    <property type="protein sequence ID" value="GPUH_0001715001-mRNA-1"/>
    <property type="gene ID" value="GPUH_0001715001"/>
</dbReference>
<sequence>MPRCKATTAAAAGAAAAVAQSRMTPGTPLLDENNMEAHTRTCTAAETNYHKCRVSSAMLHYRRSPV</sequence>
<accession>A0A183E837</accession>
<organism evidence="3">
    <name type="scientific">Gongylonema pulchrum</name>
    <dbReference type="NCBI Taxonomy" id="637853"/>
    <lineage>
        <taxon>Eukaryota</taxon>
        <taxon>Metazoa</taxon>
        <taxon>Ecdysozoa</taxon>
        <taxon>Nematoda</taxon>
        <taxon>Chromadorea</taxon>
        <taxon>Rhabditida</taxon>
        <taxon>Spirurina</taxon>
        <taxon>Spiruromorpha</taxon>
        <taxon>Spiruroidea</taxon>
        <taxon>Gongylonematidae</taxon>
        <taxon>Gongylonema</taxon>
    </lineage>
</organism>
<evidence type="ECO:0000313" key="3">
    <source>
        <dbReference type="WBParaSite" id="GPUH_0001715001-mRNA-1"/>
    </source>
</evidence>
<keyword evidence="2" id="KW-1185">Reference proteome</keyword>
<protein>
    <submittedName>
        <fullName evidence="3">Secreted protein</fullName>
    </submittedName>
</protein>
<name>A0A183E837_9BILA</name>
<gene>
    <name evidence="1" type="ORF">GPUH_LOCUS17128</name>
</gene>
<reference evidence="1 2" key="2">
    <citation type="submission" date="2018-11" db="EMBL/GenBank/DDBJ databases">
        <authorList>
            <consortium name="Pathogen Informatics"/>
        </authorList>
    </citation>
    <scope>NUCLEOTIDE SEQUENCE [LARGE SCALE GENOMIC DNA]</scope>
</reference>
<dbReference type="EMBL" id="UYRT01084732">
    <property type="protein sequence ID" value="VDN29231.1"/>
    <property type="molecule type" value="Genomic_DNA"/>
</dbReference>
<evidence type="ECO:0000313" key="2">
    <source>
        <dbReference type="Proteomes" id="UP000271098"/>
    </source>
</evidence>
<reference evidence="3" key="1">
    <citation type="submission" date="2016-06" db="UniProtKB">
        <authorList>
            <consortium name="WormBaseParasite"/>
        </authorList>
    </citation>
    <scope>IDENTIFICATION</scope>
</reference>
<dbReference type="AlphaFoldDB" id="A0A183E837"/>
<evidence type="ECO:0000313" key="1">
    <source>
        <dbReference type="EMBL" id="VDN29231.1"/>
    </source>
</evidence>
<proteinExistence type="predicted"/>
<dbReference type="Proteomes" id="UP000271098">
    <property type="component" value="Unassembled WGS sequence"/>
</dbReference>